<feature type="transmembrane region" description="Helical" evidence="1">
    <location>
        <begin position="7"/>
        <end position="33"/>
    </location>
</feature>
<evidence type="ECO:0000256" key="1">
    <source>
        <dbReference type="SAM" id="Phobius"/>
    </source>
</evidence>
<keyword evidence="1" id="KW-1133">Transmembrane helix</keyword>
<evidence type="ECO:0000313" key="2">
    <source>
        <dbReference type="EMBL" id="HJG91665.1"/>
    </source>
</evidence>
<keyword evidence="1" id="KW-0812">Transmembrane</keyword>
<dbReference type="Proteomes" id="UP000742460">
    <property type="component" value="Unassembled WGS sequence"/>
</dbReference>
<protein>
    <submittedName>
        <fullName evidence="2">Uncharacterized protein</fullName>
    </submittedName>
</protein>
<dbReference type="EMBL" id="DYUE01000185">
    <property type="protein sequence ID" value="HJG91665.1"/>
    <property type="molecule type" value="Genomic_DNA"/>
</dbReference>
<gene>
    <name evidence="2" type="ORF">K8V81_08055</name>
</gene>
<proteinExistence type="predicted"/>
<reference evidence="2" key="2">
    <citation type="submission" date="2021-09" db="EMBL/GenBank/DDBJ databases">
        <authorList>
            <person name="Gilroy R."/>
        </authorList>
    </citation>
    <scope>NUCLEOTIDE SEQUENCE</scope>
    <source>
        <strain evidence="2">ChiGjej5B5-22894</strain>
    </source>
</reference>
<name>A0A921MW17_9MICO</name>
<keyword evidence="1" id="KW-0472">Membrane</keyword>
<feature type="transmembrane region" description="Helical" evidence="1">
    <location>
        <begin position="122"/>
        <end position="150"/>
    </location>
</feature>
<evidence type="ECO:0000313" key="3">
    <source>
        <dbReference type="Proteomes" id="UP000742460"/>
    </source>
</evidence>
<accession>A0A921MW17</accession>
<organism evidence="2 3">
    <name type="scientific">Brachybacterium massiliense</name>
    <dbReference type="NCBI Taxonomy" id="1755098"/>
    <lineage>
        <taxon>Bacteria</taxon>
        <taxon>Bacillati</taxon>
        <taxon>Actinomycetota</taxon>
        <taxon>Actinomycetes</taxon>
        <taxon>Micrococcales</taxon>
        <taxon>Dermabacteraceae</taxon>
        <taxon>Brachybacterium</taxon>
    </lineage>
</organism>
<comment type="caution">
    <text evidence="2">The sequence shown here is derived from an EMBL/GenBank/DDBJ whole genome shotgun (WGS) entry which is preliminary data.</text>
</comment>
<dbReference type="AlphaFoldDB" id="A0A921MW17"/>
<reference evidence="2" key="1">
    <citation type="journal article" date="2021" name="PeerJ">
        <title>Extensive microbial diversity within the chicken gut microbiome revealed by metagenomics and culture.</title>
        <authorList>
            <person name="Gilroy R."/>
            <person name="Ravi A."/>
            <person name="Getino M."/>
            <person name="Pursley I."/>
            <person name="Horton D.L."/>
            <person name="Alikhan N.F."/>
            <person name="Baker D."/>
            <person name="Gharbi K."/>
            <person name="Hall N."/>
            <person name="Watson M."/>
            <person name="Adriaenssens E.M."/>
            <person name="Foster-Nyarko E."/>
            <person name="Jarju S."/>
            <person name="Secka A."/>
            <person name="Antonio M."/>
            <person name="Oren A."/>
            <person name="Chaudhuri R.R."/>
            <person name="La Ragione R."/>
            <person name="Hildebrand F."/>
            <person name="Pallen M.J."/>
        </authorList>
    </citation>
    <scope>NUCLEOTIDE SEQUENCE</scope>
    <source>
        <strain evidence="2">ChiGjej5B5-22894</strain>
    </source>
</reference>
<sequence length="153" mass="15518">MANAIGLVVMPIVAGFIGAVFTAAGGIGVAHLVPEGDSFEASGWSLYTIAVPEADLATATCEITGQDLSVEPADPEVTIATIGTEEYHDLYDVFPSGDQEVTVVCEGVQEVVVAELGMTGTLIGAGVGVVLPVGLGLLALVMTIWGAVALMRS</sequence>